<dbReference type="SUPFAM" id="SSF57625">
    <property type="entry name" value="Invertebrate chitin-binding proteins"/>
    <property type="match status" value="1"/>
</dbReference>
<dbReference type="GO" id="GO:0008061">
    <property type="term" value="F:chitin binding"/>
    <property type="evidence" value="ECO:0007669"/>
    <property type="project" value="InterPro"/>
</dbReference>
<evidence type="ECO:0000313" key="5">
    <source>
        <dbReference type="Proteomes" id="UP000838756"/>
    </source>
</evidence>
<feature type="chain" id="PRO_5035785036" evidence="2">
    <location>
        <begin position="27"/>
        <end position="1838"/>
    </location>
</feature>
<reference evidence="4" key="1">
    <citation type="submission" date="2022-03" db="EMBL/GenBank/DDBJ databases">
        <authorList>
            <person name="Lindestad O."/>
        </authorList>
    </citation>
    <scope>NUCLEOTIDE SEQUENCE</scope>
</reference>
<evidence type="ECO:0000313" key="4">
    <source>
        <dbReference type="EMBL" id="CAH2237243.1"/>
    </source>
</evidence>
<keyword evidence="5" id="KW-1185">Reference proteome</keyword>
<dbReference type="Gene3D" id="2.170.140.10">
    <property type="entry name" value="Chitin binding domain"/>
    <property type="match status" value="1"/>
</dbReference>
<feature type="region of interest" description="Disordered" evidence="1">
    <location>
        <begin position="322"/>
        <end position="343"/>
    </location>
</feature>
<proteinExistence type="predicted"/>
<comment type="caution">
    <text evidence="4">The sequence shown here is derived from an EMBL/GenBank/DDBJ whole genome shotgun (WGS) entry which is preliminary data.</text>
</comment>
<keyword evidence="2" id="KW-0732">Signal</keyword>
<evidence type="ECO:0000256" key="1">
    <source>
        <dbReference type="SAM" id="MobiDB-lite"/>
    </source>
</evidence>
<dbReference type="OrthoDB" id="6020543at2759"/>
<dbReference type="GO" id="GO:0005576">
    <property type="term" value="C:extracellular region"/>
    <property type="evidence" value="ECO:0007669"/>
    <property type="project" value="InterPro"/>
</dbReference>
<accession>A0A8S4RM92</accession>
<gene>
    <name evidence="4" type="primary">jg11214</name>
    <name evidence="4" type="ORF">PAEG_LOCUS14544</name>
</gene>
<sequence>MAFNKHKESDLFILLLTTAFIMPVLATTNIDCKGKAFHCFNSTHFKICVDLGGVSKTVDDFLIPCPPSTVCTENNYFECEYQISTTSAAMPIQSDVTNEFIEKIESTPWELFDVTTLRSVNNVENVTLLENSTITLSEIVSDAVGFEIDNNNTYVNDLLNEEITASYPHNTKKNDLSDSDKSNLPQQVSILNKQLTSTTITSATIDNVSSNISSAAVSENYSEKSEVLVDLFNSVTKLNNVETEKLNKDFIPTTISFYDNENDINAENVVRSSTDHINFSSFSDYNLESTQKYNTIGPLALATTKANPMSITNVAMKNDNLESSSIKEKKPPINRVDPTSTHTSVADSTLTEIAISSCTESEISIDLNKNVTPSPKNQDYISTKSSYSKKRMDLTPNTTAATKGNIVTKSEILVDLFNPVTKAPLKNVVTEEFNKDLMPTTKYFSENKNYINAENIVKEISSDNINFSSFSDYNLASTQQYTTIPPPTGATTKTNEFNATNVVLNSLESSSINKESTHINRIVNTSAHTSTADSVLEDKVAIFSGTESQPSIDLYKKVIPAPNNQELSSLGNTVSTSTAAPKKYIVTESGISVDLFNTVIPTSLDEKENEELNKDFIPTKKSFLVNENYINAENIGKGSSSDNINLFSFSDYNLLSTQQYTTIGPPTGATTKANELNAMRITNVAKKTNTLESTSINDKNSRTNRIDSTQTSMADFVLKEKKEIYSDAEREISMDLYKHAIPAPKNQDYTSTKIPSSQEKVDLSPINSITTAATKEYTVTESEILADLFNPVKTTPMNNIENEELNKEYIPTTKSLSANENYLNTQNILKEISSDNINFSSFSDYELASTQQYTTIGPPTGASTKANELNAMSITNLAMKTNTLESYSIDDKTTRINSIDSTQTSMADLVLTEKTEISSEAESVISMDLYKHVIAAPKDQDYTSTKLSFLQEKVDLAPTNSITTAAIKEYTVTESEILVDLFNPVTTTSMNNMETEEINKDNIPTTKSLSANENYIITQNIVNGSSSNNMNFSSLSDYNFASTQQYTTLDPQIQNNTIYNELNAVSFYKNASEFYTNVAMKTSQRLEDSTTAASAADATLVALNNTMEGFSITEQHDFVPLISKSNLISEKIETSSLLDSDGGNVYQSTNMKGVNLQSKASTINLNGWFTNITKKISNGAVKEILMPKNESDIKGTTSPSADFIPKVTNAYSDETNFTAPVNIRLNNTTDLFLIQDNNVLPSPIMLATENIVTKSSDVYDTTIRIIAESHITNTNQDNNMTNANLSILYINNETPLYPSTTENQIPLKTENVTYGMGISKNVTKIDISTRMIINEHNSTSAKPVNLNTKPLIYYNNSYAGSNDNIFSSTNTQTTTENVAKSLSLILQSSEITQTKDSSSREGNILPPLVRDIQNSSFGEAKKTIIFHTSRDLKLDKGSTYSISKKEFPVSTEFILTKTSKNIFNDKIRTIDEDQDNITPALEINNNRISSTSSGMHILVSTDRPSLLRPDLLYNKNKYATNTLKPIPSQLKNSNFQSNTAPAKIQNENTTKGNTILTNHTKANSQITQMQMKKTSIPEKELRVSATPTIDFVDIAIKSKNISTYSILSDNINNENNKIKEEPTKIVSEFGGLNIQDNIAKSVLLSNQQLQNVTHNNANNSQLHKKKNIDSTDYTYNKLILDGNTQSPSFDKIDIALQPLKTKIETISLGVERNNEAKDTLSRNLKGYHLNKTNLQCVLDLFNGSKSNEDSTKFDSDKSTTESKSKEDSKRKNEEMKNFKDFECKKEGKFVYQNDCRKYYQCSRSSRTVFRRKIKKCDSDEVFNNEKKKCVDEESYECK</sequence>
<dbReference type="SMART" id="SM00494">
    <property type="entry name" value="ChtBD2"/>
    <property type="match status" value="1"/>
</dbReference>
<dbReference type="InterPro" id="IPR002557">
    <property type="entry name" value="Chitin-bd_dom"/>
</dbReference>
<dbReference type="PROSITE" id="PS50940">
    <property type="entry name" value="CHIT_BIND_II"/>
    <property type="match status" value="1"/>
</dbReference>
<evidence type="ECO:0000259" key="3">
    <source>
        <dbReference type="PROSITE" id="PS50940"/>
    </source>
</evidence>
<name>A0A8S4RM92_9NEOP</name>
<protein>
    <submittedName>
        <fullName evidence="4">Jg11214 protein</fullName>
    </submittedName>
</protein>
<dbReference type="InterPro" id="IPR036508">
    <property type="entry name" value="Chitin-bd_dom_sf"/>
</dbReference>
<dbReference type="EMBL" id="CAKXAJ010025255">
    <property type="protein sequence ID" value="CAH2237243.1"/>
    <property type="molecule type" value="Genomic_DNA"/>
</dbReference>
<organism evidence="4 5">
    <name type="scientific">Pararge aegeria aegeria</name>
    <dbReference type="NCBI Taxonomy" id="348720"/>
    <lineage>
        <taxon>Eukaryota</taxon>
        <taxon>Metazoa</taxon>
        <taxon>Ecdysozoa</taxon>
        <taxon>Arthropoda</taxon>
        <taxon>Hexapoda</taxon>
        <taxon>Insecta</taxon>
        <taxon>Pterygota</taxon>
        <taxon>Neoptera</taxon>
        <taxon>Endopterygota</taxon>
        <taxon>Lepidoptera</taxon>
        <taxon>Glossata</taxon>
        <taxon>Ditrysia</taxon>
        <taxon>Papilionoidea</taxon>
        <taxon>Nymphalidae</taxon>
        <taxon>Satyrinae</taxon>
        <taxon>Satyrini</taxon>
        <taxon>Parargina</taxon>
        <taxon>Pararge</taxon>
    </lineage>
</organism>
<evidence type="ECO:0000256" key="2">
    <source>
        <dbReference type="SAM" id="SignalP"/>
    </source>
</evidence>
<feature type="domain" description="Chitin-binding type-2" evidence="3">
    <location>
        <begin position="1780"/>
        <end position="1838"/>
    </location>
</feature>
<feature type="signal peptide" evidence="2">
    <location>
        <begin position="1"/>
        <end position="26"/>
    </location>
</feature>
<dbReference type="Proteomes" id="UP000838756">
    <property type="component" value="Unassembled WGS sequence"/>
</dbReference>
<feature type="region of interest" description="Disordered" evidence="1">
    <location>
        <begin position="1746"/>
        <end position="1773"/>
    </location>
</feature>
<dbReference type="Pfam" id="PF01607">
    <property type="entry name" value="CBM_14"/>
    <property type="match status" value="1"/>
</dbReference>